<evidence type="ECO:0000256" key="6">
    <source>
        <dbReference type="ARBA" id="ARBA00023015"/>
    </source>
</evidence>
<dbReference type="PRINTS" id="PR00047">
    <property type="entry name" value="STROIDFINGER"/>
</dbReference>
<dbReference type="AlphaFoldDB" id="A0AAD5M5G6"/>
<dbReference type="PROSITE" id="PS51030">
    <property type="entry name" value="NUCLEAR_REC_DBD_2"/>
    <property type="match status" value="1"/>
</dbReference>
<feature type="region of interest" description="Disordered" evidence="11">
    <location>
        <begin position="1"/>
        <end position="45"/>
    </location>
</feature>
<evidence type="ECO:0000256" key="11">
    <source>
        <dbReference type="SAM" id="MobiDB-lite"/>
    </source>
</evidence>
<evidence type="ECO:0000256" key="8">
    <source>
        <dbReference type="ARBA" id="ARBA00023163"/>
    </source>
</evidence>
<dbReference type="GO" id="GO:0030154">
    <property type="term" value="P:cell differentiation"/>
    <property type="evidence" value="ECO:0007669"/>
    <property type="project" value="TreeGrafter"/>
</dbReference>
<evidence type="ECO:0000256" key="7">
    <source>
        <dbReference type="ARBA" id="ARBA00023125"/>
    </source>
</evidence>
<proteinExistence type="inferred from homology"/>
<dbReference type="PANTHER" id="PTHR24082:SF508">
    <property type="entry name" value="NUCLEAR HORMONE RECEPTOR FAMILY MEMBER NHR-48"/>
    <property type="match status" value="1"/>
</dbReference>
<evidence type="ECO:0000256" key="9">
    <source>
        <dbReference type="ARBA" id="ARBA00023170"/>
    </source>
</evidence>
<dbReference type="GO" id="GO:0004879">
    <property type="term" value="F:nuclear receptor activity"/>
    <property type="evidence" value="ECO:0007669"/>
    <property type="project" value="TreeGrafter"/>
</dbReference>
<dbReference type="PROSITE" id="PS00031">
    <property type="entry name" value="NUCLEAR_REC_DBD_1"/>
    <property type="match status" value="1"/>
</dbReference>
<name>A0AAD5M5G6_PARTN</name>
<dbReference type="InterPro" id="IPR050234">
    <property type="entry name" value="Nuclear_hormone_rcpt_NR1"/>
</dbReference>
<evidence type="ECO:0000313" key="13">
    <source>
        <dbReference type="EMBL" id="KAJ1350903.1"/>
    </source>
</evidence>
<dbReference type="Proteomes" id="UP001196413">
    <property type="component" value="Unassembled WGS sequence"/>
</dbReference>
<comment type="similarity">
    <text evidence="2">Belongs to the nuclear hormone receptor family.</text>
</comment>
<dbReference type="SMART" id="SM00399">
    <property type="entry name" value="ZnF_C4"/>
    <property type="match status" value="1"/>
</dbReference>
<dbReference type="SUPFAM" id="SSF48508">
    <property type="entry name" value="Nuclear receptor ligand-binding domain"/>
    <property type="match status" value="1"/>
</dbReference>
<keyword evidence="9" id="KW-0675">Receptor</keyword>
<keyword evidence="8" id="KW-0804">Transcription</keyword>
<protein>
    <submittedName>
        <fullName evidence="13">Zinc finger, C4 type (Two domains)</fullName>
    </submittedName>
</protein>
<feature type="compositionally biased region" description="Polar residues" evidence="11">
    <location>
        <begin position="12"/>
        <end position="22"/>
    </location>
</feature>
<dbReference type="InterPro" id="IPR013088">
    <property type="entry name" value="Znf_NHR/GATA"/>
</dbReference>
<dbReference type="CDD" id="cd06966">
    <property type="entry name" value="NR_DBD_CAR"/>
    <property type="match status" value="1"/>
</dbReference>
<keyword evidence="5" id="KW-0862">Zinc</keyword>
<keyword evidence="6" id="KW-0805">Transcription regulation</keyword>
<dbReference type="GO" id="GO:0005634">
    <property type="term" value="C:nucleus"/>
    <property type="evidence" value="ECO:0007669"/>
    <property type="project" value="UniProtKB-SubCell"/>
</dbReference>
<keyword evidence="14" id="KW-1185">Reference proteome</keyword>
<evidence type="ECO:0000259" key="12">
    <source>
        <dbReference type="PROSITE" id="PS51030"/>
    </source>
</evidence>
<dbReference type="InterPro" id="IPR035500">
    <property type="entry name" value="NHR-like_dom_sf"/>
</dbReference>
<dbReference type="Gene3D" id="3.30.50.10">
    <property type="entry name" value="Erythroid Transcription Factor GATA-1, subunit A"/>
    <property type="match status" value="1"/>
</dbReference>
<comment type="subcellular location">
    <subcellularLocation>
        <location evidence="1">Nucleus</location>
    </subcellularLocation>
</comment>
<dbReference type="EMBL" id="JAHQIW010000963">
    <property type="protein sequence ID" value="KAJ1350903.1"/>
    <property type="molecule type" value="Genomic_DNA"/>
</dbReference>
<dbReference type="PANTHER" id="PTHR24082">
    <property type="entry name" value="NUCLEAR HORMONE RECEPTOR"/>
    <property type="match status" value="1"/>
</dbReference>
<dbReference type="GO" id="GO:0000978">
    <property type="term" value="F:RNA polymerase II cis-regulatory region sequence-specific DNA binding"/>
    <property type="evidence" value="ECO:0007669"/>
    <property type="project" value="TreeGrafter"/>
</dbReference>
<dbReference type="GO" id="GO:0008270">
    <property type="term" value="F:zinc ion binding"/>
    <property type="evidence" value="ECO:0007669"/>
    <property type="project" value="UniProtKB-KW"/>
</dbReference>
<keyword evidence="7" id="KW-0238">DNA-binding</keyword>
<evidence type="ECO:0000256" key="1">
    <source>
        <dbReference type="ARBA" id="ARBA00004123"/>
    </source>
</evidence>
<evidence type="ECO:0000256" key="4">
    <source>
        <dbReference type="ARBA" id="ARBA00022771"/>
    </source>
</evidence>
<accession>A0AAD5M5G6</accession>
<feature type="domain" description="Nuclear receptor" evidence="12">
    <location>
        <begin position="67"/>
        <end position="142"/>
    </location>
</feature>
<dbReference type="Gene3D" id="1.10.565.10">
    <property type="entry name" value="Retinoid X Receptor"/>
    <property type="match status" value="1"/>
</dbReference>
<keyword evidence="3" id="KW-0479">Metal-binding</keyword>
<dbReference type="GO" id="GO:0000122">
    <property type="term" value="P:negative regulation of transcription by RNA polymerase II"/>
    <property type="evidence" value="ECO:0007669"/>
    <property type="project" value="TreeGrafter"/>
</dbReference>
<comment type="caution">
    <text evidence="13">The sequence shown here is derived from an EMBL/GenBank/DDBJ whole genome shotgun (WGS) entry which is preliminary data.</text>
</comment>
<evidence type="ECO:0000313" key="14">
    <source>
        <dbReference type="Proteomes" id="UP001196413"/>
    </source>
</evidence>
<sequence>MSFGISEEVQCLNGSDNGSHSPPETKFGVSPPEQSSSPVLDSCPEKSINRKRTNTASSGGGEKRTANKICRVCGDKAFSYNFNVITCESCKAFFRRNANKEREIRCPFNEQCEINIVSRRFCQRCRLAKCFGVGMKKEWIMSDEARLEKKQRVEENRERRIADAISRAEAVEEDDVKNDTPIDVSERVRQRTVLIPVMASHSDQVKTDMRPEEAPSNVKPPDELFSLNVVKEQRTVPIVVPPLLESGSTAVAQSLADVSATTTAAPTMDVDPATTMSSSGFIPPAVESGLLVMPPSNPVDPSFMAQAQLAAAAAAQVQVQAAIKQHQIAAAVAQQVAAHIVNNTPVAAPVAAPIASALNQPTILTPTPASSLLLTPSLNPIPPMTDMVTIPREVLVKLIENNSPRVNCTCQCSCGRYPPGSAIVDEVTKDLLAAGSNTTSAEIKEEVRLDSTEDLHMNGLLPSDESSVHWLNSCAPTVDLSAVKDERSGDRRNSLFTSTGIVDTRIDVVAGSRDLNGLTPSDYVSVNEVLSANLTYSTSDMTDQSRRDGLSLQLMSFTDDNVRCFVRMLKWLPSFNLFNLHDKCILIRRSCVPYTILHSGISYTSNDPRFVEQTSDLQLSDFLNRCLRFYLSFKEELRNSEMLC</sequence>
<evidence type="ECO:0000256" key="5">
    <source>
        <dbReference type="ARBA" id="ARBA00022833"/>
    </source>
</evidence>
<keyword evidence="4" id="KW-0863">Zinc-finger</keyword>
<dbReference type="InterPro" id="IPR001628">
    <property type="entry name" value="Znf_hrmn_rcpt"/>
</dbReference>
<dbReference type="GO" id="GO:0045944">
    <property type="term" value="P:positive regulation of transcription by RNA polymerase II"/>
    <property type="evidence" value="ECO:0007669"/>
    <property type="project" value="TreeGrafter"/>
</dbReference>
<organism evidence="13 14">
    <name type="scientific">Parelaphostrongylus tenuis</name>
    <name type="common">Meningeal worm</name>
    <dbReference type="NCBI Taxonomy" id="148309"/>
    <lineage>
        <taxon>Eukaryota</taxon>
        <taxon>Metazoa</taxon>
        <taxon>Ecdysozoa</taxon>
        <taxon>Nematoda</taxon>
        <taxon>Chromadorea</taxon>
        <taxon>Rhabditida</taxon>
        <taxon>Rhabditina</taxon>
        <taxon>Rhabditomorpha</taxon>
        <taxon>Strongyloidea</taxon>
        <taxon>Metastrongylidae</taxon>
        <taxon>Parelaphostrongylus</taxon>
    </lineage>
</organism>
<gene>
    <name evidence="13" type="primary">NHR-48</name>
    <name evidence="13" type="ORF">KIN20_006818</name>
</gene>
<dbReference type="Pfam" id="PF00105">
    <property type="entry name" value="zf-C4"/>
    <property type="match status" value="1"/>
</dbReference>
<evidence type="ECO:0000256" key="2">
    <source>
        <dbReference type="ARBA" id="ARBA00005993"/>
    </source>
</evidence>
<dbReference type="SUPFAM" id="SSF57716">
    <property type="entry name" value="Glucocorticoid receptor-like (DNA-binding domain)"/>
    <property type="match status" value="1"/>
</dbReference>
<keyword evidence="10" id="KW-0539">Nucleus</keyword>
<reference evidence="13" key="1">
    <citation type="submission" date="2021-06" db="EMBL/GenBank/DDBJ databases">
        <title>Parelaphostrongylus tenuis whole genome reference sequence.</title>
        <authorList>
            <person name="Garwood T.J."/>
            <person name="Larsen P.A."/>
            <person name="Fountain-Jones N.M."/>
            <person name="Garbe J.R."/>
            <person name="Macchietto M.G."/>
            <person name="Kania S.A."/>
            <person name="Gerhold R.W."/>
            <person name="Richards J.E."/>
            <person name="Wolf T.M."/>
        </authorList>
    </citation>
    <scope>NUCLEOTIDE SEQUENCE</scope>
    <source>
        <strain evidence="13">MNPRO001-30</strain>
        <tissue evidence="13">Meninges</tissue>
    </source>
</reference>
<dbReference type="FunFam" id="3.30.50.10:FF:000042">
    <property type="entry name" value="Nuclear hormone receptor HR96"/>
    <property type="match status" value="1"/>
</dbReference>
<dbReference type="GO" id="GO:0006950">
    <property type="term" value="P:response to stress"/>
    <property type="evidence" value="ECO:0007669"/>
    <property type="project" value="UniProtKB-ARBA"/>
</dbReference>
<evidence type="ECO:0000256" key="3">
    <source>
        <dbReference type="ARBA" id="ARBA00022723"/>
    </source>
</evidence>
<evidence type="ECO:0000256" key="10">
    <source>
        <dbReference type="ARBA" id="ARBA00023242"/>
    </source>
</evidence>